<gene>
    <name evidence="1" type="ORF">OCA8868_02094</name>
</gene>
<sequence>MLGGAIITTLAGREKDIEQGLISAEMVANTGGIESAALQVLYGSEKGREALWNYV</sequence>
<dbReference type="AlphaFoldDB" id="A0A238KA74"/>
<name>A0A238KA74_9RHOB</name>
<dbReference type="Proteomes" id="UP000203464">
    <property type="component" value="Unassembled WGS sequence"/>
</dbReference>
<evidence type="ECO:0000313" key="2">
    <source>
        <dbReference type="Proteomes" id="UP000203464"/>
    </source>
</evidence>
<proteinExistence type="predicted"/>
<protein>
    <submittedName>
        <fullName evidence="1">Uncharacterized protein</fullName>
    </submittedName>
</protein>
<keyword evidence="2" id="KW-1185">Reference proteome</keyword>
<evidence type="ECO:0000313" key="1">
    <source>
        <dbReference type="EMBL" id="SMX39715.1"/>
    </source>
</evidence>
<organism evidence="1 2">
    <name type="scientific">Octadecabacter ascidiaceicola</name>
    <dbReference type="NCBI Taxonomy" id="1655543"/>
    <lineage>
        <taxon>Bacteria</taxon>
        <taxon>Pseudomonadati</taxon>
        <taxon>Pseudomonadota</taxon>
        <taxon>Alphaproteobacteria</taxon>
        <taxon>Rhodobacterales</taxon>
        <taxon>Roseobacteraceae</taxon>
        <taxon>Octadecabacter</taxon>
    </lineage>
</organism>
<dbReference type="EMBL" id="FXYD01000003">
    <property type="protein sequence ID" value="SMX39715.1"/>
    <property type="molecule type" value="Genomic_DNA"/>
</dbReference>
<accession>A0A238KA74</accession>
<reference evidence="2" key="1">
    <citation type="submission" date="2017-05" db="EMBL/GenBank/DDBJ databases">
        <authorList>
            <person name="Rodrigo-Torres L."/>
            <person name="Arahal R. D."/>
            <person name="Lucena T."/>
        </authorList>
    </citation>
    <scope>NUCLEOTIDE SEQUENCE [LARGE SCALE GENOMIC DNA]</scope>
    <source>
        <strain evidence="2">CECT 8868</strain>
    </source>
</reference>